<dbReference type="AlphaFoldDB" id="A0AAJ0HJB6"/>
<dbReference type="Gene3D" id="3.20.20.100">
    <property type="entry name" value="NADP-dependent oxidoreductase domain"/>
    <property type="match status" value="1"/>
</dbReference>
<evidence type="ECO:0000256" key="1">
    <source>
        <dbReference type="ARBA" id="ARBA00023002"/>
    </source>
</evidence>
<accession>A0AAJ0HJB6</accession>
<feature type="domain" description="NADP-dependent oxidoreductase" evidence="3">
    <location>
        <begin position="36"/>
        <end position="343"/>
    </location>
</feature>
<reference evidence="4" key="1">
    <citation type="journal article" date="2023" name="Mol. Phylogenet. Evol.">
        <title>Genome-scale phylogeny and comparative genomics of the fungal order Sordariales.</title>
        <authorList>
            <person name="Hensen N."/>
            <person name="Bonometti L."/>
            <person name="Westerberg I."/>
            <person name="Brannstrom I.O."/>
            <person name="Guillou S."/>
            <person name="Cros-Aarteil S."/>
            <person name="Calhoun S."/>
            <person name="Haridas S."/>
            <person name="Kuo A."/>
            <person name="Mondo S."/>
            <person name="Pangilinan J."/>
            <person name="Riley R."/>
            <person name="LaButti K."/>
            <person name="Andreopoulos B."/>
            <person name="Lipzen A."/>
            <person name="Chen C."/>
            <person name="Yan M."/>
            <person name="Daum C."/>
            <person name="Ng V."/>
            <person name="Clum A."/>
            <person name="Steindorff A."/>
            <person name="Ohm R.A."/>
            <person name="Martin F."/>
            <person name="Silar P."/>
            <person name="Natvig D.O."/>
            <person name="Lalanne C."/>
            <person name="Gautier V."/>
            <person name="Ament-Velasquez S.L."/>
            <person name="Kruys A."/>
            <person name="Hutchinson M.I."/>
            <person name="Powell A.J."/>
            <person name="Barry K."/>
            <person name="Miller A.N."/>
            <person name="Grigoriev I.V."/>
            <person name="Debuchy R."/>
            <person name="Gladieux P."/>
            <person name="Hiltunen Thoren M."/>
            <person name="Johannesson H."/>
        </authorList>
    </citation>
    <scope>NUCLEOTIDE SEQUENCE</scope>
    <source>
        <strain evidence="4">CBS 955.72</strain>
    </source>
</reference>
<comment type="caution">
    <text evidence="4">The sequence shown here is derived from an EMBL/GenBank/DDBJ whole genome shotgun (WGS) entry which is preliminary data.</text>
</comment>
<dbReference type="InterPro" id="IPR050523">
    <property type="entry name" value="AKR_Detox_Biosynth"/>
</dbReference>
<evidence type="ECO:0000259" key="3">
    <source>
        <dbReference type="Pfam" id="PF00248"/>
    </source>
</evidence>
<gene>
    <name evidence="4" type="ORF">B0T25DRAFT_220711</name>
</gene>
<dbReference type="InterPro" id="IPR023210">
    <property type="entry name" value="NADP_OxRdtase_dom"/>
</dbReference>
<proteinExistence type="inferred from homology"/>
<reference evidence="4" key="2">
    <citation type="submission" date="2023-06" db="EMBL/GenBank/DDBJ databases">
        <authorList>
            <consortium name="Lawrence Berkeley National Laboratory"/>
            <person name="Haridas S."/>
            <person name="Hensen N."/>
            <person name="Bonometti L."/>
            <person name="Westerberg I."/>
            <person name="Brannstrom I.O."/>
            <person name="Guillou S."/>
            <person name="Cros-Aarteil S."/>
            <person name="Calhoun S."/>
            <person name="Kuo A."/>
            <person name="Mondo S."/>
            <person name="Pangilinan J."/>
            <person name="Riley R."/>
            <person name="Labutti K."/>
            <person name="Andreopoulos B."/>
            <person name="Lipzen A."/>
            <person name="Chen C."/>
            <person name="Yanf M."/>
            <person name="Daum C."/>
            <person name="Ng V."/>
            <person name="Clum A."/>
            <person name="Steindorff A."/>
            <person name="Ohm R."/>
            <person name="Martin F."/>
            <person name="Silar P."/>
            <person name="Natvig D."/>
            <person name="Lalanne C."/>
            <person name="Gautier V."/>
            <person name="Ament-Velasquez S.L."/>
            <person name="Kruys A."/>
            <person name="Hutchinson M.I."/>
            <person name="Powell A.J."/>
            <person name="Barry K."/>
            <person name="Miller A.N."/>
            <person name="Grigoriev I.V."/>
            <person name="Debuchy R."/>
            <person name="Gladieux P."/>
            <person name="Thoren M.H."/>
            <person name="Johannesson H."/>
        </authorList>
    </citation>
    <scope>NUCLEOTIDE SEQUENCE</scope>
    <source>
        <strain evidence="4">CBS 955.72</strain>
    </source>
</reference>
<dbReference type="PANTHER" id="PTHR43364:SF2">
    <property type="entry name" value="ARYL-ALCOHOL DEHYDROGENASE AAD10-RELATED"/>
    <property type="match status" value="1"/>
</dbReference>
<dbReference type="GO" id="GO:0016491">
    <property type="term" value="F:oxidoreductase activity"/>
    <property type="evidence" value="ECO:0007669"/>
    <property type="project" value="UniProtKB-KW"/>
</dbReference>
<evidence type="ECO:0000313" key="5">
    <source>
        <dbReference type="Proteomes" id="UP001275084"/>
    </source>
</evidence>
<dbReference type="InterPro" id="IPR036812">
    <property type="entry name" value="NAD(P)_OxRdtase_dom_sf"/>
</dbReference>
<dbReference type="Pfam" id="PF00248">
    <property type="entry name" value="Aldo_ket_red"/>
    <property type="match status" value="1"/>
</dbReference>
<dbReference type="PANTHER" id="PTHR43364">
    <property type="entry name" value="NADH-SPECIFIC METHYLGLYOXAL REDUCTASE-RELATED"/>
    <property type="match status" value="1"/>
</dbReference>
<dbReference type="EMBL" id="JAUIQD010000004">
    <property type="protein sequence ID" value="KAK3353763.1"/>
    <property type="molecule type" value="Genomic_DNA"/>
</dbReference>
<keyword evidence="5" id="KW-1185">Reference proteome</keyword>
<organism evidence="4 5">
    <name type="scientific">Lasiosphaeria hispida</name>
    <dbReference type="NCBI Taxonomy" id="260671"/>
    <lineage>
        <taxon>Eukaryota</taxon>
        <taxon>Fungi</taxon>
        <taxon>Dikarya</taxon>
        <taxon>Ascomycota</taxon>
        <taxon>Pezizomycotina</taxon>
        <taxon>Sordariomycetes</taxon>
        <taxon>Sordariomycetidae</taxon>
        <taxon>Sordariales</taxon>
        <taxon>Lasiosphaeriaceae</taxon>
        <taxon>Lasiosphaeria</taxon>
    </lineage>
</organism>
<keyword evidence="1" id="KW-0560">Oxidoreductase</keyword>
<protein>
    <submittedName>
        <fullName evidence="4">Aryl-alcohol dehydrogenase</fullName>
    </submittedName>
</protein>
<name>A0AAJ0HJB6_9PEZI</name>
<sequence length="387" mass="42676">MTSESIKLLFWPAPEPATLLGRYRILSPNAAIRVSPIQLGTMLLGTAWDGMGAMTKETAFSILDAYFNAGGNFFDTSNGYQNEQTEAWLGEWMETRDVRDRCIVATKFTADYRMHSLGKGNAVNHGGNSKVSLHLSVRDSLKKLRTDRIDILYLHWWDYTSSIEEVMDSLHLLVQQGKVFYLGISNTPAWIVAAANTYAKVQGKTPFVIYQGTWSATARDFEREILPMTRQFGMAVAPFGAAGSGKYKTAKQIADRETESGPVFRHSFPQTETEAKMSVVLDKIAGEVGVKSLTAVAIAYVLAKAPYVFPVVGGRTVKQVLENIEALKIRLSKEQIAEIEGVWAFDLGWPYNFAGTDIRVDGEVPANLTASGHMDVVLAPKAIGYES</sequence>
<dbReference type="Proteomes" id="UP001275084">
    <property type="component" value="Unassembled WGS sequence"/>
</dbReference>
<evidence type="ECO:0000313" key="4">
    <source>
        <dbReference type="EMBL" id="KAK3353763.1"/>
    </source>
</evidence>
<dbReference type="SUPFAM" id="SSF51430">
    <property type="entry name" value="NAD(P)-linked oxidoreductase"/>
    <property type="match status" value="1"/>
</dbReference>
<comment type="similarity">
    <text evidence="2">Belongs to the aldo/keto reductase family. Aldo/keto reductase 2 subfamily.</text>
</comment>
<evidence type="ECO:0000256" key="2">
    <source>
        <dbReference type="ARBA" id="ARBA00038157"/>
    </source>
</evidence>